<name>A0A5J6SUI0_9BACI</name>
<keyword evidence="4" id="KW-1185">Reference proteome</keyword>
<dbReference type="Pfam" id="PF25842">
    <property type="entry name" value="NfeD_TM"/>
    <property type="match status" value="1"/>
</dbReference>
<proteinExistence type="predicted"/>
<feature type="transmembrane region" description="Helical" evidence="1">
    <location>
        <begin position="40"/>
        <end position="59"/>
    </location>
</feature>
<dbReference type="InterPro" id="IPR012340">
    <property type="entry name" value="NA-bd_OB-fold"/>
</dbReference>
<keyword evidence="1" id="KW-1133">Transmembrane helix</keyword>
<gene>
    <name evidence="3" type="ORF">PB01_18310</name>
</gene>
<reference evidence="3 4" key="1">
    <citation type="submission" date="2018-07" db="EMBL/GenBank/DDBJ databases">
        <title>Complete genome sequence of Psychrobacillus sp. PB01, isolated from iceberg, and comparative genome analysis of Psychrobacillus strains.</title>
        <authorList>
            <person name="Lee P.C."/>
        </authorList>
    </citation>
    <scope>NUCLEOTIDE SEQUENCE [LARGE SCALE GENOMIC DNA]</scope>
    <source>
        <strain evidence="3 4">PB01</strain>
    </source>
</reference>
<dbReference type="InterPro" id="IPR058653">
    <property type="entry name" value="NfeD2_TM"/>
</dbReference>
<accession>A0A5J6SUI0</accession>
<protein>
    <recommendedName>
        <fullName evidence="2">Membrane protein NfeD2 N-terminal transmembrane domain-containing protein</fullName>
    </recommendedName>
</protein>
<evidence type="ECO:0000256" key="1">
    <source>
        <dbReference type="SAM" id="Phobius"/>
    </source>
</evidence>
<dbReference type="Proteomes" id="UP000325517">
    <property type="component" value="Chromosome"/>
</dbReference>
<dbReference type="EMBL" id="CP031223">
    <property type="protein sequence ID" value="QFG01250.1"/>
    <property type="molecule type" value="Genomic_DNA"/>
</dbReference>
<evidence type="ECO:0000313" key="4">
    <source>
        <dbReference type="Proteomes" id="UP000325517"/>
    </source>
</evidence>
<keyword evidence="1" id="KW-0812">Transmembrane</keyword>
<dbReference type="KEGG" id="psyo:PB01_18310"/>
<dbReference type="AlphaFoldDB" id="A0A5J6SUI0"/>
<feature type="transmembrane region" description="Helical" evidence="1">
    <location>
        <begin position="65"/>
        <end position="89"/>
    </location>
</feature>
<dbReference type="Gene3D" id="2.40.50.140">
    <property type="entry name" value="Nucleic acid-binding proteins"/>
    <property type="match status" value="1"/>
</dbReference>
<sequence>MKIEQIFLYGLIIIGLITILYVLFADAIDGMDAGIFNPTVFLSFVLFVCATGFILLKLTEWSNTVIIITAFIVSSILSFLLYYFVLLPLSSAEVSTAYRDESLQGSVGKVIVPIPKDGFGEIVIETVNGLLSKRAAEYDNEEVDYGKQVLIIEVAGGTFLVKEYEPLK</sequence>
<dbReference type="OrthoDB" id="1683445at2"/>
<evidence type="ECO:0000313" key="3">
    <source>
        <dbReference type="EMBL" id="QFG01250.1"/>
    </source>
</evidence>
<feature type="domain" description="Membrane protein NfeD2 N-terminal transmembrane" evidence="2">
    <location>
        <begin position="2"/>
        <end position="93"/>
    </location>
</feature>
<feature type="transmembrane region" description="Helical" evidence="1">
    <location>
        <begin position="6"/>
        <end position="28"/>
    </location>
</feature>
<evidence type="ECO:0000259" key="2">
    <source>
        <dbReference type="Pfam" id="PF25842"/>
    </source>
</evidence>
<organism evidence="3 4">
    <name type="scientific">Psychrobacillus glaciei</name>
    <dbReference type="NCBI Taxonomy" id="2283160"/>
    <lineage>
        <taxon>Bacteria</taxon>
        <taxon>Bacillati</taxon>
        <taxon>Bacillota</taxon>
        <taxon>Bacilli</taxon>
        <taxon>Bacillales</taxon>
        <taxon>Bacillaceae</taxon>
        <taxon>Psychrobacillus</taxon>
    </lineage>
</organism>
<keyword evidence="1" id="KW-0472">Membrane</keyword>